<evidence type="ECO:0000256" key="1">
    <source>
        <dbReference type="SAM" id="MobiDB-lite"/>
    </source>
</evidence>
<gene>
    <name evidence="2" type="ORF">Vretimale_7726</name>
</gene>
<dbReference type="EMBL" id="BNCQ01000012">
    <property type="protein sequence ID" value="GIM02896.1"/>
    <property type="molecule type" value="Genomic_DNA"/>
</dbReference>
<organism evidence="2 3">
    <name type="scientific">Volvox reticuliferus</name>
    <dbReference type="NCBI Taxonomy" id="1737510"/>
    <lineage>
        <taxon>Eukaryota</taxon>
        <taxon>Viridiplantae</taxon>
        <taxon>Chlorophyta</taxon>
        <taxon>core chlorophytes</taxon>
        <taxon>Chlorophyceae</taxon>
        <taxon>CS clade</taxon>
        <taxon>Chlamydomonadales</taxon>
        <taxon>Volvocaceae</taxon>
        <taxon>Volvox</taxon>
    </lineage>
</organism>
<feature type="compositionally biased region" description="Polar residues" evidence="1">
    <location>
        <begin position="86"/>
        <end position="102"/>
    </location>
</feature>
<name>A0A8J4G9U7_9CHLO</name>
<evidence type="ECO:0000313" key="3">
    <source>
        <dbReference type="Proteomes" id="UP000722791"/>
    </source>
</evidence>
<evidence type="ECO:0000313" key="2">
    <source>
        <dbReference type="EMBL" id="GIM02896.1"/>
    </source>
</evidence>
<reference evidence="2" key="1">
    <citation type="journal article" date="2021" name="Proc. Natl. Acad. Sci. U.S.A.">
        <title>Three genomes in the algal genus Volvox reveal the fate of a haploid sex-determining region after a transition to homothallism.</title>
        <authorList>
            <person name="Yamamoto K."/>
            <person name="Hamaji T."/>
            <person name="Kawai-Toyooka H."/>
            <person name="Matsuzaki R."/>
            <person name="Takahashi F."/>
            <person name="Nishimura Y."/>
            <person name="Kawachi M."/>
            <person name="Noguchi H."/>
            <person name="Minakuchi Y."/>
            <person name="Umen J.G."/>
            <person name="Toyoda A."/>
            <person name="Nozaki H."/>
        </authorList>
    </citation>
    <scope>NUCLEOTIDE SEQUENCE</scope>
    <source>
        <strain evidence="2">NIES-3785</strain>
    </source>
</reference>
<feature type="compositionally biased region" description="Polar residues" evidence="1">
    <location>
        <begin position="254"/>
        <end position="264"/>
    </location>
</feature>
<feature type="non-terminal residue" evidence="2">
    <location>
        <position position="1"/>
    </location>
</feature>
<feature type="region of interest" description="Disordered" evidence="1">
    <location>
        <begin position="86"/>
        <end position="117"/>
    </location>
</feature>
<comment type="caution">
    <text evidence="2">The sequence shown here is derived from an EMBL/GenBank/DDBJ whole genome shotgun (WGS) entry which is preliminary data.</text>
</comment>
<feature type="non-terminal residue" evidence="2">
    <location>
        <position position="295"/>
    </location>
</feature>
<dbReference type="AlphaFoldDB" id="A0A8J4G9U7"/>
<dbReference type="Proteomes" id="UP000722791">
    <property type="component" value="Unassembled WGS sequence"/>
</dbReference>
<accession>A0A8J4G9U7</accession>
<proteinExistence type="predicted"/>
<feature type="region of interest" description="Disordered" evidence="1">
    <location>
        <begin position="254"/>
        <end position="295"/>
    </location>
</feature>
<protein>
    <submittedName>
        <fullName evidence="2">Uncharacterized protein</fullName>
    </submittedName>
</protein>
<sequence length="295" mass="30657">QPMYMHAFLVFGVSLVVAFVGLTLQVLGIIPQRKVTVELSNHPLHSGSILTSSSPTVSGETSCVLLPKGGILSCKLLDGDKPEKFSTNPNNLHRSANGNGPTHLQPYARDRPPHGSLGTNFQGNATELHTRIKKDGISALKPSATLTDELAASPCFAADATVTVSNAGAGPGIAPSGGDTVVNNLLTLNVGGTVFTVRREVLVQTVPLWELVGLRPSPHPPTPQSVATSASTTNTNTTACATRVVDFAGMSPISTTQQHEQQSPAAPRMPLGTSQADVAVDAPATDSAPLSRPVR</sequence>